<protein>
    <recommendedName>
        <fullName evidence="2">C2H2-type domain-containing protein</fullName>
    </recommendedName>
</protein>
<dbReference type="EMBL" id="CATQJA010002659">
    <property type="protein sequence ID" value="CAJ0580262.1"/>
    <property type="molecule type" value="Genomic_DNA"/>
</dbReference>
<dbReference type="PROSITE" id="PS50157">
    <property type="entry name" value="ZINC_FINGER_C2H2_2"/>
    <property type="match status" value="1"/>
</dbReference>
<keyword evidence="4" id="KW-1185">Reference proteome</keyword>
<proteinExistence type="predicted"/>
<dbReference type="InterPro" id="IPR052797">
    <property type="entry name" value="RegFact_GeneExpr_CellDeath"/>
</dbReference>
<dbReference type="PANTHER" id="PTHR33936">
    <property type="entry name" value="PROTEIN CBG17840"/>
    <property type="match status" value="1"/>
</dbReference>
<organism evidence="3 4">
    <name type="scientific">Mesorhabditis spiculigera</name>
    <dbReference type="NCBI Taxonomy" id="96644"/>
    <lineage>
        <taxon>Eukaryota</taxon>
        <taxon>Metazoa</taxon>
        <taxon>Ecdysozoa</taxon>
        <taxon>Nematoda</taxon>
        <taxon>Chromadorea</taxon>
        <taxon>Rhabditida</taxon>
        <taxon>Rhabditina</taxon>
        <taxon>Rhabditomorpha</taxon>
        <taxon>Rhabditoidea</taxon>
        <taxon>Rhabditidae</taxon>
        <taxon>Mesorhabditinae</taxon>
        <taxon>Mesorhabditis</taxon>
    </lineage>
</organism>
<dbReference type="PANTHER" id="PTHR33936:SF25">
    <property type="entry name" value="C2H2-TYPE DOMAIN-CONTAINING PROTEIN"/>
    <property type="match status" value="1"/>
</dbReference>
<accession>A0AA36G5N0</accession>
<sequence>MSYNGGREPWEIAQQQTLKGRVPVIHSLQLRQTGGGRPPRLNDSAKLNSQFSSAKVMKKYPPRLDPPPAPSQQTEVLKLVPKTYQIIHTSEPMNIDFAWNEYDESVRKCKSCNLIMPQLEMLEHVRAFHRGCTYRCHPCRRVFPDPSTLQYHQRLRHGVITMLGGQCRRPNIMCAECDGSFENMPSYVSHVKEDHLEPGHTMKIESHLFHSTQELEDWKNKVENETCALFVCSSGKVRPKNTLGTGTSHQYLQCYRSGHQSRNHGVDHVEKFRRRKSKKINAFCTAYINIAETSRGLISVKCCLSHFGHDIEPEHLPLSKFLKSRVEDLLRLGKDFDDIRESIANESQPTERGYFLKKYEVVNVAKRLVRLEPFIILNNRLVPESADVVGSIIEDTGRGRNRNIPLGFDTTTRLLLKPEPRTRSSYAFDTFRQEPDTLVFPGPSTSYADEGLGFLDDEPSTSSRPPEPRQLTFVRHRRTLDMPEIDLGHRRMGTKALLVDDGIIYDPRAPNMEIRPAIKKTPLLMLPTPSEDGQLSHDLTYNLQDTVRALKYEVDPMKIEDLRIQKAKIEAKIAELVPQTKSGNRLMLDVVDDHRKDPPLLEKSQAEHQFITYDHDFGSFEYPEQDDNSFIDPLETIDPLGDF</sequence>
<gene>
    <name evidence="3" type="ORF">MSPICULIGERA_LOCUS18460</name>
</gene>
<feature type="domain" description="C2H2-type" evidence="2">
    <location>
        <begin position="134"/>
        <end position="157"/>
    </location>
</feature>
<dbReference type="GO" id="GO:0008270">
    <property type="term" value="F:zinc ion binding"/>
    <property type="evidence" value="ECO:0007669"/>
    <property type="project" value="UniProtKB-KW"/>
</dbReference>
<dbReference type="PROSITE" id="PS00028">
    <property type="entry name" value="ZINC_FINGER_C2H2_1"/>
    <property type="match status" value="2"/>
</dbReference>
<evidence type="ECO:0000256" key="1">
    <source>
        <dbReference type="PROSITE-ProRule" id="PRU00042"/>
    </source>
</evidence>
<keyword evidence="1" id="KW-0479">Metal-binding</keyword>
<feature type="non-terminal residue" evidence="3">
    <location>
        <position position="1"/>
    </location>
</feature>
<dbReference type="Proteomes" id="UP001177023">
    <property type="component" value="Unassembled WGS sequence"/>
</dbReference>
<dbReference type="AlphaFoldDB" id="A0AA36G5N0"/>
<name>A0AA36G5N0_9BILA</name>
<comment type="caution">
    <text evidence="3">The sequence shown here is derived from an EMBL/GenBank/DDBJ whole genome shotgun (WGS) entry which is preliminary data.</text>
</comment>
<keyword evidence="1" id="KW-0863">Zinc-finger</keyword>
<evidence type="ECO:0000259" key="2">
    <source>
        <dbReference type="PROSITE" id="PS50157"/>
    </source>
</evidence>
<dbReference type="InterPro" id="IPR013087">
    <property type="entry name" value="Znf_C2H2_type"/>
</dbReference>
<evidence type="ECO:0000313" key="3">
    <source>
        <dbReference type="EMBL" id="CAJ0580262.1"/>
    </source>
</evidence>
<reference evidence="3" key="1">
    <citation type="submission" date="2023-06" db="EMBL/GenBank/DDBJ databases">
        <authorList>
            <person name="Delattre M."/>
        </authorList>
    </citation>
    <scope>NUCLEOTIDE SEQUENCE</scope>
    <source>
        <strain evidence="3">AF72</strain>
    </source>
</reference>
<dbReference type="SMART" id="SM00355">
    <property type="entry name" value="ZnF_C2H2"/>
    <property type="match status" value="3"/>
</dbReference>
<evidence type="ECO:0000313" key="4">
    <source>
        <dbReference type="Proteomes" id="UP001177023"/>
    </source>
</evidence>
<keyword evidence="1" id="KW-0862">Zinc</keyword>